<dbReference type="PANTHER" id="PTHR45642:SF79">
    <property type="entry name" value="ANTHER-SPECIFIC PROLINE RICH PROTEIN"/>
    <property type="match status" value="1"/>
</dbReference>
<dbReference type="InterPro" id="IPR050592">
    <property type="entry name" value="GDSL_lipolytic_enzyme"/>
</dbReference>
<dbReference type="Pfam" id="PF00657">
    <property type="entry name" value="Lipase_GDSL"/>
    <property type="match status" value="5"/>
</dbReference>
<dbReference type="GO" id="GO:0006629">
    <property type="term" value="P:lipid metabolic process"/>
    <property type="evidence" value="ECO:0007669"/>
    <property type="project" value="InterPro"/>
</dbReference>
<dbReference type="InterPro" id="IPR035669">
    <property type="entry name" value="SGNH_plant_lipase-like"/>
</dbReference>
<protein>
    <submittedName>
        <fullName evidence="4">(thale cress) hypothetical protein</fullName>
    </submittedName>
</protein>
<dbReference type="Gene3D" id="3.40.50.1110">
    <property type="entry name" value="SGNH hydrolase"/>
    <property type="match status" value="5"/>
</dbReference>
<dbReference type="PANTHER" id="PTHR45642">
    <property type="entry name" value="GDSL ESTERASE/LIPASE EXL3"/>
    <property type="match status" value="1"/>
</dbReference>
<evidence type="ECO:0000313" key="4">
    <source>
        <dbReference type="EMBL" id="CAD5313241.1"/>
    </source>
</evidence>
<dbReference type="AlphaFoldDB" id="A0A7G2DUY4"/>
<reference evidence="4 5" key="1">
    <citation type="submission" date="2020-09" db="EMBL/GenBank/DDBJ databases">
        <authorList>
            <person name="Ashkenazy H."/>
        </authorList>
    </citation>
    <scope>NUCLEOTIDE SEQUENCE [LARGE SCALE GENOMIC DNA]</scope>
    <source>
        <strain evidence="5">cv. Cdm-0</strain>
    </source>
</reference>
<sequence length="1043" mass="114180">MHASANRLQRVPNPGPSPAPEPKPCPSPGPNPAPATTKRTHNTTFPAIFAFGDSILDTGNNDYILTLIKANFLPYGMNFPDKVPTGRFCNGKIPSDFIADYIGVKPVVPAYLRPGLTQEDLLTGSAIPMSKQLTYFQEYIEKVKGFVGKEKAEHIISKGLAIVVAGSDDLANTYYGEHLEEFLYDIDTYTSFMASSAASFAMQLYESGARKIGFIGVSPIGCIPIQRTTRGGLKRKCADELNFAAQLFNSKLSTSLNELAKTMKNTTLVYIDIYSSFNDMIQNPKKYGFDEIDRGCCGTGLLELAKYMGVKEIVPAYLDPKIQPNDLLTGVSFASGGAGYNPTTSEAANAIPMLDQLTYFQDYIEKVNRLVRQEKSQYKLAGLEKTNQLISKGVAIVVGGSNDLIITYFGSGAQRLKNDIDSYTTIIADSAASFVLQLYGYGARRIGVIGTPPLGCVPSQRLKKKKICNEELNYASQLFNSKLLLILGQLSKTLPNSTFVYLDIYTIISQMLETPAAYGFEETKKPCCKTGLLSAGALCKKSTSKICPNTSSYLFWDAEYLGVKPIVPAYFDPNVQLEDLLTGVSFASGGSGYYHLTPKISRVKSMLEQLTYFQRYIARVKRLVGEEKTDQLLAKGLSVVVAGSNDLAITYYGHGAQLLKDDIHYFTSKMANSAASFVMQLYEYGARQIAVLGTPPLGCVPILRTLKGGLRRECAQDINYASQLFNVKLSNILDQLAKNLPNSNLIYIDIYSAFSHILENSADYGFEEIKRGCCGTGFVEAGPLCNRFTTFVCSNVSAYMFWDTVLAFGDSILDTGNNNLLMTVSRGNFLPYGRDFPHRIPTGRFGNGRVLSDLVASGLGVKDLLPAFRSPFLKNSELATGVCFASGGSGLDKFTASIQGVIWVQDQSLYDLGARKFAILGTLPLGCLPGARQITGNLICLPNVNYGARVYNDKVANLVNQYNQRLPNGKFVYIDMYNSLLEVINNPSQYGFTTAKPCCCSVMTPIPCLRSGSHVFWDFAHPSEKAYKTVLPKILSTIQSNLA</sequence>
<feature type="region of interest" description="Disordered" evidence="3">
    <location>
        <begin position="1"/>
        <end position="39"/>
    </location>
</feature>
<accession>A0A7G2DUY4</accession>
<dbReference type="InterPro" id="IPR036514">
    <property type="entry name" value="SGNH_hydro_sf"/>
</dbReference>
<comment type="similarity">
    <text evidence="1">Belongs to the 'GDSL' lipolytic enzyme family.</text>
</comment>
<dbReference type="FunFam" id="3.40.50.1110:FF:000003">
    <property type="entry name" value="GDSL esterase/lipase APG"/>
    <property type="match status" value="3"/>
</dbReference>
<proteinExistence type="inferred from homology"/>
<organism evidence="4 5">
    <name type="scientific">Arabidopsis thaliana</name>
    <name type="common">Mouse-ear cress</name>
    <dbReference type="NCBI Taxonomy" id="3702"/>
    <lineage>
        <taxon>Eukaryota</taxon>
        <taxon>Viridiplantae</taxon>
        <taxon>Streptophyta</taxon>
        <taxon>Embryophyta</taxon>
        <taxon>Tracheophyta</taxon>
        <taxon>Spermatophyta</taxon>
        <taxon>Magnoliopsida</taxon>
        <taxon>eudicotyledons</taxon>
        <taxon>Gunneridae</taxon>
        <taxon>Pentapetalae</taxon>
        <taxon>rosids</taxon>
        <taxon>malvids</taxon>
        <taxon>Brassicales</taxon>
        <taxon>Brassicaceae</taxon>
        <taxon>Camelineae</taxon>
        <taxon>Arabidopsis</taxon>
    </lineage>
</organism>
<dbReference type="InterPro" id="IPR008265">
    <property type="entry name" value="Lipase_GDSL_AS"/>
</dbReference>
<gene>
    <name evidence="4" type="ORF">AT9943_LOCUS1744</name>
</gene>
<evidence type="ECO:0000256" key="2">
    <source>
        <dbReference type="ARBA" id="ARBA00022729"/>
    </source>
</evidence>
<name>A0A7G2DUY4_ARATH</name>
<dbReference type="CDD" id="cd01837">
    <property type="entry name" value="SGNH_plant_lipase_like"/>
    <property type="match status" value="3"/>
</dbReference>
<dbReference type="GO" id="GO:0016298">
    <property type="term" value="F:lipase activity"/>
    <property type="evidence" value="ECO:0007669"/>
    <property type="project" value="InterPro"/>
</dbReference>
<keyword evidence="2" id="KW-0732">Signal</keyword>
<evidence type="ECO:0000256" key="3">
    <source>
        <dbReference type="SAM" id="MobiDB-lite"/>
    </source>
</evidence>
<evidence type="ECO:0000256" key="1">
    <source>
        <dbReference type="ARBA" id="ARBA00008668"/>
    </source>
</evidence>
<feature type="compositionally biased region" description="Pro residues" evidence="3">
    <location>
        <begin position="13"/>
        <end position="33"/>
    </location>
</feature>
<dbReference type="PROSITE" id="PS01098">
    <property type="entry name" value="LIPASE_GDSL_SER"/>
    <property type="match status" value="2"/>
</dbReference>
<evidence type="ECO:0000313" key="5">
    <source>
        <dbReference type="Proteomes" id="UP000516314"/>
    </source>
</evidence>
<dbReference type="Proteomes" id="UP000516314">
    <property type="component" value="Chromosome 1"/>
</dbReference>
<dbReference type="InterPro" id="IPR001087">
    <property type="entry name" value="GDSL"/>
</dbReference>
<dbReference type="EMBL" id="LR881466">
    <property type="protein sequence ID" value="CAD5313241.1"/>
    <property type="molecule type" value="Genomic_DNA"/>
</dbReference>